<name>A0A8K1ZUN6_HARAX</name>
<evidence type="ECO:0000256" key="5">
    <source>
        <dbReference type="SAM" id="SignalP"/>
    </source>
</evidence>
<sequence length="127" mass="14252">MKFLVVAACVLLTVQALTDEQREKIKQHSPACAASVEMDQESIENAKRGTFADDDKFKKYLFCMSKKIGSQNEAGDIQKDVIKQKATVELKDEIIKKCAIVVDTPQHRASDIAKCYYANDPKHFSLV</sequence>
<evidence type="ECO:0000256" key="1">
    <source>
        <dbReference type="ARBA" id="ARBA00004613"/>
    </source>
</evidence>
<evidence type="ECO:0000256" key="2">
    <source>
        <dbReference type="ARBA" id="ARBA00008098"/>
    </source>
</evidence>
<dbReference type="PANTHER" id="PTHR11857:SF43">
    <property type="entry name" value="GEO07291P1-RELATED"/>
    <property type="match status" value="1"/>
</dbReference>
<dbReference type="EMBL" id="MG757939">
    <property type="protein sequence ID" value="AVH84925.1"/>
    <property type="molecule type" value="mRNA"/>
</dbReference>
<dbReference type="GO" id="GO:0005549">
    <property type="term" value="F:odorant binding"/>
    <property type="evidence" value="ECO:0007669"/>
    <property type="project" value="InterPro"/>
</dbReference>
<organism evidence="6">
    <name type="scientific">Harmonia axyridis</name>
    <name type="common">Multicolored Asian lady beetle</name>
    <name type="synonym">Coccinella axyridis</name>
    <dbReference type="NCBI Taxonomy" id="115357"/>
    <lineage>
        <taxon>Eukaryota</taxon>
        <taxon>Metazoa</taxon>
        <taxon>Ecdysozoa</taxon>
        <taxon>Arthropoda</taxon>
        <taxon>Hexapoda</taxon>
        <taxon>Insecta</taxon>
        <taxon>Pterygota</taxon>
        <taxon>Neoptera</taxon>
        <taxon>Endopterygota</taxon>
        <taxon>Coleoptera</taxon>
        <taxon>Polyphaga</taxon>
        <taxon>Cucujiformia</taxon>
        <taxon>Coccinelloidea</taxon>
        <taxon>Coccinellidae</taxon>
        <taxon>Coccinellinae</taxon>
        <taxon>Coccinellini</taxon>
        <taxon>Harmonia</taxon>
    </lineage>
</organism>
<dbReference type="InterPro" id="IPR036728">
    <property type="entry name" value="PBP_GOBP_sf"/>
</dbReference>
<dbReference type="GO" id="GO:0005615">
    <property type="term" value="C:extracellular space"/>
    <property type="evidence" value="ECO:0007669"/>
    <property type="project" value="TreeGrafter"/>
</dbReference>
<protein>
    <submittedName>
        <fullName evidence="6">Odorant binding protein 18</fullName>
    </submittedName>
</protein>
<keyword evidence="4 5" id="KW-0732">Signal</keyword>
<feature type="signal peptide" evidence="5">
    <location>
        <begin position="1"/>
        <end position="16"/>
    </location>
</feature>
<dbReference type="InterPro" id="IPR006170">
    <property type="entry name" value="PBP/GOBP"/>
</dbReference>
<comment type="subcellular location">
    <subcellularLocation>
        <location evidence="1">Secreted</location>
    </subcellularLocation>
</comment>
<dbReference type="SUPFAM" id="SSF47565">
    <property type="entry name" value="Insect pheromone/odorant-binding proteins"/>
    <property type="match status" value="1"/>
</dbReference>
<dbReference type="Gene3D" id="1.10.238.20">
    <property type="entry name" value="Pheromone/general odorant binding protein domain"/>
    <property type="match status" value="1"/>
</dbReference>
<evidence type="ECO:0000313" key="6">
    <source>
        <dbReference type="EMBL" id="AVH84925.1"/>
    </source>
</evidence>
<dbReference type="SMART" id="SM00708">
    <property type="entry name" value="PhBP"/>
    <property type="match status" value="1"/>
</dbReference>
<comment type="similarity">
    <text evidence="2">Belongs to the PBP/GOBP family.</text>
</comment>
<dbReference type="AlphaFoldDB" id="A0A8K1ZUN6"/>
<accession>A0A8K1ZUN6</accession>
<dbReference type="Pfam" id="PF01395">
    <property type="entry name" value="PBP_GOBP"/>
    <property type="match status" value="1"/>
</dbReference>
<dbReference type="PANTHER" id="PTHR11857">
    <property type="entry name" value="ODORANT BINDING PROTEIN-RELATED"/>
    <property type="match status" value="1"/>
</dbReference>
<reference evidence="6" key="1">
    <citation type="submission" date="2018-01" db="EMBL/GenBank/DDBJ databases">
        <title>Harmonia axyridis odorant binding protein 18.</title>
        <authorList>
            <person name="Han S."/>
            <person name="Liang C."/>
            <person name="He Y."/>
            <person name="Liu T."/>
        </authorList>
    </citation>
    <scope>NUCLEOTIDE SEQUENCE</scope>
</reference>
<evidence type="ECO:0000256" key="4">
    <source>
        <dbReference type="ARBA" id="ARBA00022729"/>
    </source>
</evidence>
<proteinExistence type="evidence at transcript level"/>
<keyword evidence="3" id="KW-0964">Secreted</keyword>
<dbReference type="CDD" id="cd23992">
    <property type="entry name" value="PBP_GOBP"/>
    <property type="match status" value="1"/>
</dbReference>
<evidence type="ECO:0000256" key="3">
    <source>
        <dbReference type="ARBA" id="ARBA00022525"/>
    </source>
</evidence>
<dbReference type="GO" id="GO:0007608">
    <property type="term" value="P:sensory perception of smell"/>
    <property type="evidence" value="ECO:0007669"/>
    <property type="project" value="TreeGrafter"/>
</dbReference>
<feature type="chain" id="PRO_5035439164" evidence="5">
    <location>
        <begin position="17"/>
        <end position="127"/>
    </location>
</feature>
<gene>
    <name evidence="6" type="primary">OBP18</name>
</gene>